<comment type="similarity">
    <text evidence="2">Belongs to the type II topoisomerase GyrA/ParC subunit family.</text>
</comment>
<dbReference type="Gene3D" id="2.120.10.90">
    <property type="entry name" value="DNA gyrase/topoisomerase IV, subunit A, C-terminal"/>
    <property type="match status" value="1"/>
</dbReference>
<dbReference type="EMBL" id="BEHY01000032">
    <property type="protein sequence ID" value="GBD09251.1"/>
    <property type="molecule type" value="Genomic_DNA"/>
</dbReference>
<evidence type="ECO:0000256" key="8">
    <source>
        <dbReference type="PROSITE-ProRule" id="PRU01384"/>
    </source>
</evidence>
<keyword evidence="6 11" id="KW-0413">Isomerase</keyword>
<feature type="coiled-coil region" evidence="9">
    <location>
        <begin position="271"/>
        <end position="298"/>
    </location>
</feature>
<sequence length="659" mass="72696">MPQLLINGASGIAVGMATSIPPHNLGEVCDALLHLIDRWEERDEVTVEDLMRFIPGPDFPTGGLILGQEGIRAAYATGHGRLVVRAVTRIEEMKGGRWRIVVTELPYQVNKAALIERIAELVREGRIDDIADLRDESDRHGLSIVIELKRGARPQTVLNQLLKFTPLQTTFGVQMLALVDGQPRVLSLKRILQLFIEHRIQVVTRRTRYDLEKARARAHILEGLRIALQFLDEVIALIRQAPDAETAKVQLMERFGLTEVQAQAILDMPLRRLAALERQRLEEEYQGLVARIAELEALLADPHRILGVIREELQQLKEKYGDPRRTRILPEATAEFTVEDLIPDEPVLVLLSQRGYIKRVPVSAYRPQGRGGRGVTGMATDEDDAVASVFACRTLDYLFFFTDQGRAYRIRAYEVPDADRAARGIPIVNLINLAEGERITAAVAVSPAWMEGTEANGGDRYLVMATRLGKVKRVPLNEFLTTRSTGLVAIQLEEGDELQDVCLSDGAGDLLLVTARGQALRFEEAEVRPMGRAAAGVRGIRLEEGDRVIALDRADPEGELLVVTAGGFGKRTPIGQYPPKGRATGGVRTIADRLEEIGEIAAARVVRPGDDIVLLTANGMAIRIPVAEIPQAGRAARGSRLIALTDTDRIASMARIRPD</sequence>
<evidence type="ECO:0000256" key="4">
    <source>
        <dbReference type="ARBA" id="ARBA00023029"/>
    </source>
</evidence>
<name>A0A2H5Y734_9CHLR</name>
<dbReference type="InterPro" id="IPR013757">
    <property type="entry name" value="Topo_IIA_A_a_sf"/>
</dbReference>
<dbReference type="GO" id="GO:0034335">
    <property type="term" value="F:DNA negative supercoiling activity"/>
    <property type="evidence" value="ECO:0007669"/>
    <property type="project" value="UniProtKB-ARBA"/>
</dbReference>
<dbReference type="SUPFAM" id="SSF101904">
    <property type="entry name" value="GyrA/ParC C-terminal domain-like"/>
    <property type="match status" value="1"/>
</dbReference>
<dbReference type="AlphaFoldDB" id="A0A2H5Y734"/>
<dbReference type="GO" id="GO:0003677">
    <property type="term" value="F:DNA binding"/>
    <property type="evidence" value="ECO:0007669"/>
    <property type="project" value="UniProtKB-UniRule"/>
</dbReference>
<dbReference type="CDD" id="cd00187">
    <property type="entry name" value="TOP4c"/>
    <property type="match status" value="1"/>
</dbReference>
<dbReference type="InterPro" id="IPR002205">
    <property type="entry name" value="Topo_IIA_dom_A"/>
</dbReference>
<evidence type="ECO:0000256" key="2">
    <source>
        <dbReference type="ARBA" id="ARBA00008263"/>
    </source>
</evidence>
<evidence type="ECO:0000256" key="9">
    <source>
        <dbReference type="SAM" id="Coils"/>
    </source>
</evidence>
<reference evidence="12" key="1">
    <citation type="submission" date="2017-09" db="EMBL/GenBank/DDBJ databases">
        <title>Metaegenomics of thermophilic ammonia-oxidizing enrichment culture.</title>
        <authorList>
            <person name="Kato S."/>
            <person name="Suzuki K."/>
        </authorList>
    </citation>
    <scope>NUCLEOTIDE SEQUENCE [LARGE SCALE GENOMIC DNA]</scope>
</reference>
<dbReference type="FunFam" id="2.120.10.90:FF:000005">
    <property type="entry name" value="DNA topoisomerase 4 subunit A"/>
    <property type="match status" value="1"/>
</dbReference>
<dbReference type="InterPro" id="IPR013760">
    <property type="entry name" value="Topo_IIA-like_dom_sf"/>
</dbReference>
<evidence type="ECO:0000313" key="11">
    <source>
        <dbReference type="EMBL" id="GBD09251.1"/>
    </source>
</evidence>
<evidence type="ECO:0000256" key="6">
    <source>
        <dbReference type="ARBA" id="ARBA00023235"/>
    </source>
</evidence>
<dbReference type="Pfam" id="PF03989">
    <property type="entry name" value="DNA_gyraseA_C"/>
    <property type="match status" value="6"/>
</dbReference>
<evidence type="ECO:0000256" key="1">
    <source>
        <dbReference type="ARBA" id="ARBA00000185"/>
    </source>
</evidence>
<evidence type="ECO:0000256" key="3">
    <source>
        <dbReference type="ARBA" id="ARBA00012895"/>
    </source>
</evidence>
<proteinExistence type="inferred from homology"/>
<comment type="subunit">
    <text evidence="7">Heterotetramer composed of ParC and ParE.</text>
</comment>
<gene>
    <name evidence="11" type="primary">gyrA_2</name>
    <name evidence="11" type="ORF">HRbin22_01501</name>
</gene>
<keyword evidence="4" id="KW-0799">Topoisomerase</keyword>
<dbReference type="SUPFAM" id="SSF56719">
    <property type="entry name" value="Type II DNA topoisomerase"/>
    <property type="match status" value="1"/>
</dbReference>
<evidence type="ECO:0000313" key="12">
    <source>
        <dbReference type="Proteomes" id="UP000236642"/>
    </source>
</evidence>
<dbReference type="Gene3D" id="3.90.199.10">
    <property type="entry name" value="Topoisomerase II, domain 5"/>
    <property type="match status" value="1"/>
</dbReference>
<dbReference type="Gene3D" id="3.30.1360.40">
    <property type="match status" value="1"/>
</dbReference>
<comment type="caution">
    <text evidence="11">The sequence shown here is derived from an EMBL/GenBank/DDBJ whole genome shotgun (WGS) entry which is preliminary data.</text>
</comment>
<dbReference type="GO" id="GO:0006265">
    <property type="term" value="P:DNA topological change"/>
    <property type="evidence" value="ECO:0007669"/>
    <property type="project" value="InterPro"/>
</dbReference>
<organism evidence="11 12">
    <name type="scientific">Candidatus Thermoflexus japonica</name>
    <dbReference type="NCBI Taxonomy" id="2035417"/>
    <lineage>
        <taxon>Bacteria</taxon>
        <taxon>Bacillati</taxon>
        <taxon>Chloroflexota</taxon>
        <taxon>Thermoflexia</taxon>
        <taxon>Thermoflexales</taxon>
        <taxon>Thermoflexaceae</taxon>
        <taxon>Thermoflexus</taxon>
    </lineage>
</organism>
<dbReference type="PANTHER" id="PTHR43493">
    <property type="entry name" value="DNA GYRASE/TOPOISOMERASE SUBUNIT A"/>
    <property type="match status" value="1"/>
</dbReference>
<keyword evidence="9" id="KW-0175">Coiled coil</keyword>
<comment type="caution">
    <text evidence="8">Lacks conserved residue(s) required for the propagation of feature annotation.</text>
</comment>
<dbReference type="Pfam" id="PF00521">
    <property type="entry name" value="DNA_topoisoIV"/>
    <property type="match status" value="1"/>
</dbReference>
<dbReference type="FunFam" id="1.10.268.10:FF:000001">
    <property type="entry name" value="DNA gyrase subunit A"/>
    <property type="match status" value="1"/>
</dbReference>
<dbReference type="GO" id="GO:0005524">
    <property type="term" value="F:ATP binding"/>
    <property type="evidence" value="ECO:0007669"/>
    <property type="project" value="InterPro"/>
</dbReference>
<dbReference type="InterPro" id="IPR050220">
    <property type="entry name" value="Type_II_DNA_Topoisomerases"/>
</dbReference>
<dbReference type="SMART" id="SM00434">
    <property type="entry name" value="TOP4c"/>
    <property type="match status" value="1"/>
</dbReference>
<dbReference type="GO" id="GO:0005737">
    <property type="term" value="C:cytoplasm"/>
    <property type="evidence" value="ECO:0007669"/>
    <property type="project" value="TreeGrafter"/>
</dbReference>
<evidence type="ECO:0000256" key="5">
    <source>
        <dbReference type="ARBA" id="ARBA00023125"/>
    </source>
</evidence>
<dbReference type="PROSITE" id="PS52040">
    <property type="entry name" value="TOPO_IIA"/>
    <property type="match status" value="1"/>
</dbReference>
<evidence type="ECO:0000256" key="7">
    <source>
        <dbReference type="ARBA" id="ARBA00063644"/>
    </source>
</evidence>
<dbReference type="InterPro" id="IPR035516">
    <property type="entry name" value="Gyrase/topoIV_suA_C"/>
</dbReference>
<keyword evidence="5 8" id="KW-0238">DNA-binding</keyword>
<comment type="catalytic activity">
    <reaction evidence="1">
        <text>ATP-dependent breakage, passage and rejoining of double-stranded DNA.</text>
        <dbReference type="EC" id="5.6.2.2"/>
    </reaction>
</comment>
<dbReference type="Proteomes" id="UP000236642">
    <property type="component" value="Unassembled WGS sequence"/>
</dbReference>
<evidence type="ECO:0000259" key="10">
    <source>
        <dbReference type="PROSITE" id="PS52040"/>
    </source>
</evidence>
<dbReference type="PANTHER" id="PTHR43493:SF5">
    <property type="entry name" value="DNA GYRASE SUBUNIT A, CHLOROPLASTIC_MITOCHONDRIAL"/>
    <property type="match status" value="1"/>
</dbReference>
<protein>
    <recommendedName>
        <fullName evidence="3">DNA topoisomerase (ATP-hydrolyzing)</fullName>
        <ecNumber evidence="3">5.6.2.2</ecNumber>
    </recommendedName>
</protein>
<accession>A0A2H5Y734</accession>
<dbReference type="Gene3D" id="1.10.268.10">
    <property type="entry name" value="Topoisomerase, domain 3"/>
    <property type="match status" value="1"/>
</dbReference>
<dbReference type="InterPro" id="IPR006691">
    <property type="entry name" value="GyrA/parC_rep"/>
</dbReference>
<dbReference type="InterPro" id="IPR013758">
    <property type="entry name" value="Topo_IIA_A/C_ab"/>
</dbReference>
<dbReference type="EC" id="5.6.2.2" evidence="3"/>
<dbReference type="FunFam" id="3.30.1360.40:FF:000002">
    <property type="entry name" value="DNA gyrase subunit A"/>
    <property type="match status" value="1"/>
</dbReference>
<dbReference type="GO" id="GO:0009330">
    <property type="term" value="C:DNA topoisomerase type II (double strand cut, ATP-hydrolyzing) complex"/>
    <property type="evidence" value="ECO:0007669"/>
    <property type="project" value="TreeGrafter"/>
</dbReference>
<feature type="domain" description="Topo IIA-type catalytic" evidence="10">
    <location>
        <begin position="1"/>
        <end position="341"/>
    </location>
</feature>